<name>A0A8J8SG94_9FIRM</name>
<keyword evidence="3" id="KW-1185">Reference proteome</keyword>
<dbReference type="Proteomes" id="UP000683246">
    <property type="component" value="Chromosome"/>
</dbReference>
<proteinExistence type="predicted"/>
<dbReference type="AlphaFoldDB" id="A0A8J8SG94"/>
<dbReference type="EMBL" id="CP058649">
    <property type="protein sequence ID" value="QUI22078.1"/>
    <property type="molecule type" value="Genomic_DNA"/>
</dbReference>
<evidence type="ECO:0000313" key="3">
    <source>
        <dbReference type="Proteomes" id="UP000683246"/>
    </source>
</evidence>
<protein>
    <submittedName>
        <fullName evidence="2">Extracellular solute-binding protein</fullName>
    </submittedName>
</protein>
<evidence type="ECO:0000313" key="2">
    <source>
        <dbReference type="EMBL" id="QUI22078.1"/>
    </source>
</evidence>
<dbReference type="PROSITE" id="PS51257">
    <property type="entry name" value="PROKAR_LIPOPROTEIN"/>
    <property type="match status" value="1"/>
</dbReference>
<dbReference type="Gene3D" id="3.40.190.10">
    <property type="entry name" value="Periplasmic binding protein-like II"/>
    <property type="match status" value="2"/>
</dbReference>
<dbReference type="SUPFAM" id="SSF53850">
    <property type="entry name" value="Periplasmic binding protein-like II"/>
    <property type="match status" value="2"/>
</dbReference>
<evidence type="ECO:0000256" key="1">
    <source>
        <dbReference type="SAM" id="SignalP"/>
    </source>
</evidence>
<gene>
    <name evidence="2" type="ORF">HZI73_07090</name>
</gene>
<organism evidence="2 3">
    <name type="scientific">Vallitalea pronyensis</name>
    <dbReference type="NCBI Taxonomy" id="1348613"/>
    <lineage>
        <taxon>Bacteria</taxon>
        <taxon>Bacillati</taxon>
        <taxon>Bacillota</taxon>
        <taxon>Clostridia</taxon>
        <taxon>Lachnospirales</taxon>
        <taxon>Vallitaleaceae</taxon>
        <taxon>Vallitalea</taxon>
    </lineage>
</organism>
<feature type="chain" id="PRO_5038424191" evidence="1">
    <location>
        <begin position="23"/>
        <end position="581"/>
    </location>
</feature>
<dbReference type="RefSeq" id="WP_212697556.1">
    <property type="nucleotide sequence ID" value="NZ_CP058649.1"/>
</dbReference>
<keyword evidence="1" id="KW-0732">Signal</keyword>
<accession>A0A8J8SG94</accession>
<feature type="signal peptide" evidence="1">
    <location>
        <begin position="1"/>
        <end position="22"/>
    </location>
</feature>
<dbReference type="KEGG" id="vpy:HZI73_07090"/>
<sequence>MLKKLSILLLALVLTLSFVACSSDKSTDDGEKDTTSKTKDAKDLPTVVWYNIGDAPADLPSVNKRLSDLVRDRIGANVEIRHIGYGDYTAKIGTMLAAGDDMDMVFAANWAANFTQNALDGYFVDLNTLKEYMPETIDLVNPALKTGASFDGALYGISTNKEVGWDNYIFIVEEEVAFLDSGDVKVPLTNANKIAADGSATEVTFAEYIVQDRIHAIAPELRIKDFIHPLVNAAVDAYRALGVTVVNGNTNLNDPNYVTVYQASAKTALADIVGGFDAIPEAQNFIGINAFDKNASEYKMLVDTSHPLYEAAKETARSLDTLIKSGDVRVYNTNDTAFNGKDHRFLFETRAAFPYWGVQLTNDYSSEGNTKTISQYSFVPAWTGGSDPGVVTAIPVHSKNKEETAKFIELVNTDQEVRTTVAYGVEGVHWNYVDHTDDITGNSYTAADKLYFERTEKGKSDYAVGVYTQGNFFVLPLQKGEPANKWEVFLANYTPNTTGKLPFEGLNFSASSGFRLDLTSPDMQSAVAAFASEYEKYNLFFLDNADFEEKWAELEALKDDKNAQKLIEEINKQYKEFLANK</sequence>
<reference evidence="2" key="1">
    <citation type="submission" date="2020-07" db="EMBL/GenBank/DDBJ databases">
        <title>Vallitalea pronyensis genome.</title>
        <authorList>
            <person name="Postec A."/>
        </authorList>
    </citation>
    <scope>NUCLEOTIDE SEQUENCE</scope>
    <source>
        <strain evidence="2">FatNI3</strain>
    </source>
</reference>